<reference evidence="2 3" key="1">
    <citation type="submission" date="2023-09" db="EMBL/GenBank/DDBJ databases">
        <title>Nesidiocoris tenuis whole genome shotgun sequence.</title>
        <authorList>
            <person name="Shibata T."/>
            <person name="Shimoda M."/>
            <person name="Kobayashi T."/>
            <person name="Uehara T."/>
        </authorList>
    </citation>
    <scope>NUCLEOTIDE SEQUENCE [LARGE SCALE GENOMIC DNA]</scope>
    <source>
        <strain evidence="2 3">Japan</strain>
    </source>
</reference>
<evidence type="ECO:0000313" key="2">
    <source>
        <dbReference type="EMBL" id="BES90779.1"/>
    </source>
</evidence>
<keyword evidence="1" id="KW-0812">Transmembrane</keyword>
<gene>
    <name evidence="2" type="ORF">NTJ_03588</name>
</gene>
<dbReference type="EMBL" id="AP028910">
    <property type="protein sequence ID" value="BES90779.1"/>
    <property type="molecule type" value="Genomic_DNA"/>
</dbReference>
<protein>
    <recommendedName>
        <fullName evidence="4">Transmembrane protein</fullName>
    </recommendedName>
</protein>
<sequence>MPADSPLLRIDECAYYLSVNRYGHPPQSRGRRAMPGRLTISLFLRHYISYRLLFLSALPTCLFCLSLWTGLLHSTPVHGSQQRRVVTRKMGRHRQLDPRPADSFVRHAMKEPLSTFFLNPSHPHP</sequence>
<keyword evidence="1" id="KW-0472">Membrane</keyword>
<evidence type="ECO:0000313" key="3">
    <source>
        <dbReference type="Proteomes" id="UP001307889"/>
    </source>
</evidence>
<keyword evidence="1" id="KW-1133">Transmembrane helix</keyword>
<keyword evidence="3" id="KW-1185">Reference proteome</keyword>
<name>A0ABN7AHV9_9HEMI</name>
<dbReference type="Proteomes" id="UP001307889">
    <property type="component" value="Chromosome 2"/>
</dbReference>
<feature type="transmembrane region" description="Helical" evidence="1">
    <location>
        <begin position="52"/>
        <end position="71"/>
    </location>
</feature>
<organism evidence="2 3">
    <name type="scientific">Nesidiocoris tenuis</name>
    <dbReference type="NCBI Taxonomy" id="355587"/>
    <lineage>
        <taxon>Eukaryota</taxon>
        <taxon>Metazoa</taxon>
        <taxon>Ecdysozoa</taxon>
        <taxon>Arthropoda</taxon>
        <taxon>Hexapoda</taxon>
        <taxon>Insecta</taxon>
        <taxon>Pterygota</taxon>
        <taxon>Neoptera</taxon>
        <taxon>Paraneoptera</taxon>
        <taxon>Hemiptera</taxon>
        <taxon>Heteroptera</taxon>
        <taxon>Panheteroptera</taxon>
        <taxon>Cimicomorpha</taxon>
        <taxon>Miridae</taxon>
        <taxon>Dicyphina</taxon>
        <taxon>Nesidiocoris</taxon>
    </lineage>
</organism>
<proteinExistence type="predicted"/>
<evidence type="ECO:0000256" key="1">
    <source>
        <dbReference type="SAM" id="Phobius"/>
    </source>
</evidence>
<evidence type="ECO:0008006" key="4">
    <source>
        <dbReference type="Google" id="ProtNLM"/>
    </source>
</evidence>
<accession>A0ABN7AHV9</accession>